<reference evidence="1 2" key="1">
    <citation type="submission" date="2019-06" db="EMBL/GenBank/DDBJ databases">
        <title>Whole genome shotgun sequence of Glutamicibacter uratoxydans NBRC 15515.</title>
        <authorList>
            <person name="Hosoyama A."/>
            <person name="Uohara A."/>
            <person name="Ohji S."/>
            <person name="Ichikawa N."/>
        </authorList>
    </citation>
    <scope>NUCLEOTIDE SEQUENCE [LARGE SCALE GENOMIC DNA]</scope>
    <source>
        <strain evidence="1 2">NBRC 15515</strain>
    </source>
</reference>
<name>A0A4Y4DQ52_GLUUR</name>
<dbReference type="Proteomes" id="UP000316612">
    <property type="component" value="Unassembled WGS sequence"/>
</dbReference>
<evidence type="ECO:0000313" key="1">
    <source>
        <dbReference type="EMBL" id="GED06743.1"/>
    </source>
</evidence>
<proteinExistence type="predicted"/>
<keyword evidence="2" id="KW-1185">Reference proteome</keyword>
<sequence length="173" mass="19096">MAGTILLRPMEVEIGGLTVDELKLRLSSAGVQLNDYAQLLMRHPLFERASDPKKITVRSYSVEELGVRTAATLPRIYEQAQGMGLELCPAVTGPYLRLAFMGQESSSNSILSAGRKPADSLTIASPSLGDDSYPKGFYLRAVDSVPWLRGYRCDDAYEFSAEDRFIFQAPILE</sequence>
<evidence type="ECO:0000313" key="2">
    <source>
        <dbReference type="Proteomes" id="UP000316612"/>
    </source>
</evidence>
<evidence type="ECO:0008006" key="3">
    <source>
        <dbReference type="Google" id="ProtNLM"/>
    </source>
</evidence>
<organism evidence="1 2">
    <name type="scientific">Glutamicibacter uratoxydans</name>
    <name type="common">Arthrobacter uratoxydans</name>
    <dbReference type="NCBI Taxonomy" id="43667"/>
    <lineage>
        <taxon>Bacteria</taxon>
        <taxon>Bacillati</taxon>
        <taxon>Actinomycetota</taxon>
        <taxon>Actinomycetes</taxon>
        <taxon>Micrococcales</taxon>
        <taxon>Micrococcaceae</taxon>
        <taxon>Glutamicibacter</taxon>
    </lineage>
</organism>
<comment type="caution">
    <text evidence="1">The sequence shown here is derived from an EMBL/GenBank/DDBJ whole genome shotgun (WGS) entry which is preliminary data.</text>
</comment>
<dbReference type="EMBL" id="BJNY01000012">
    <property type="protein sequence ID" value="GED06743.1"/>
    <property type="molecule type" value="Genomic_DNA"/>
</dbReference>
<gene>
    <name evidence="1" type="ORF">AUR04nite_22750</name>
</gene>
<dbReference type="AlphaFoldDB" id="A0A4Y4DQ52"/>
<protein>
    <recommendedName>
        <fullName evidence="3">Helicase</fullName>
    </recommendedName>
</protein>
<accession>A0A4Y4DQ52</accession>